<dbReference type="HOGENOM" id="CLU_123889_1_0_6"/>
<name>L0GF56_STUST</name>
<dbReference type="PATRIC" id="fig|644801.3.peg.33"/>
<accession>L0GF56</accession>
<evidence type="ECO:0000313" key="2">
    <source>
        <dbReference type="EMBL" id="AGA84646.1"/>
    </source>
</evidence>
<feature type="region of interest" description="Disordered" evidence="1">
    <location>
        <begin position="96"/>
        <end position="137"/>
    </location>
</feature>
<evidence type="ECO:0000313" key="3">
    <source>
        <dbReference type="Proteomes" id="UP000010820"/>
    </source>
</evidence>
<organism evidence="2 3">
    <name type="scientific">Stutzerimonas stutzeri RCH2</name>
    <dbReference type="NCBI Taxonomy" id="644801"/>
    <lineage>
        <taxon>Bacteria</taxon>
        <taxon>Pseudomonadati</taxon>
        <taxon>Pseudomonadota</taxon>
        <taxon>Gammaproteobacteria</taxon>
        <taxon>Pseudomonadales</taxon>
        <taxon>Pseudomonadaceae</taxon>
        <taxon>Stutzerimonas</taxon>
    </lineage>
</organism>
<feature type="compositionally biased region" description="Basic and acidic residues" evidence="1">
    <location>
        <begin position="61"/>
        <end position="74"/>
    </location>
</feature>
<dbReference type="RefSeq" id="WP_015275060.1">
    <property type="nucleotide sequence ID" value="NC_019936.1"/>
</dbReference>
<reference evidence="2 3" key="1">
    <citation type="submission" date="2011-10" db="EMBL/GenBank/DDBJ databases">
        <title>Complete sequence of chromosome of Pseudomonas stutzeri RCH2.</title>
        <authorList>
            <consortium name="US DOE Joint Genome Institute"/>
            <person name="Lucas S."/>
            <person name="Han J."/>
            <person name="Lapidus A."/>
            <person name="Cheng J.-F."/>
            <person name="Goodwin L."/>
            <person name="Pitluck S."/>
            <person name="Peters L."/>
            <person name="Ovchinnikova G."/>
            <person name="Zeytun A."/>
            <person name="Lu M."/>
            <person name="Detter J.C."/>
            <person name="Han C."/>
            <person name="Tapia R."/>
            <person name="Land M."/>
            <person name="Hauser L."/>
            <person name="Kyrpides N."/>
            <person name="Ivanova N."/>
            <person name="Pagani I."/>
            <person name="Chakraborty R."/>
            <person name="Arkin A."/>
            <person name="Dehal P."/>
            <person name="Wall J."/>
            <person name="Hazen T."/>
            <person name="Woyke T."/>
        </authorList>
    </citation>
    <scope>NUCLEOTIDE SEQUENCE [LARGE SCALE GENOMIC DNA]</scope>
    <source>
        <strain evidence="2 3">RCH2</strain>
    </source>
</reference>
<dbReference type="STRING" id="644801.Psest_0033"/>
<dbReference type="Pfam" id="PF11162">
    <property type="entry name" value="DUF2946"/>
    <property type="match status" value="1"/>
</dbReference>
<sequence>MTRRRLPAWLASLALLIHLLSMPLSGLLPTDAKRLLGWSGHCTLMQAQAQAQAQAQQHSHALHESTAHGEHEPSAHGGMPPCCCCAGSVGLAALPGASPQLPQQTAGHLTRVAEAGAHRPSPRQQWPALNPRASPLA</sequence>
<dbReference type="Proteomes" id="UP000010820">
    <property type="component" value="Chromosome"/>
</dbReference>
<evidence type="ECO:0008006" key="4">
    <source>
        <dbReference type="Google" id="ProtNLM"/>
    </source>
</evidence>
<protein>
    <recommendedName>
        <fullName evidence="4">DUF2946 domain-containing protein</fullName>
    </recommendedName>
</protein>
<dbReference type="eggNOG" id="ENOG50331UA">
    <property type="taxonomic scope" value="Bacteria"/>
</dbReference>
<feature type="region of interest" description="Disordered" evidence="1">
    <location>
        <begin position="52"/>
        <end position="77"/>
    </location>
</feature>
<dbReference type="EMBL" id="CP003071">
    <property type="protein sequence ID" value="AGA84646.1"/>
    <property type="molecule type" value="Genomic_DNA"/>
</dbReference>
<gene>
    <name evidence="2" type="ORF">Psest_0033</name>
</gene>
<dbReference type="KEGG" id="psh:Psest_0033"/>
<proteinExistence type="predicted"/>
<dbReference type="AlphaFoldDB" id="L0GF56"/>
<evidence type="ECO:0000256" key="1">
    <source>
        <dbReference type="SAM" id="MobiDB-lite"/>
    </source>
</evidence>
<dbReference type="InterPro" id="IPR021333">
    <property type="entry name" value="DUF2946"/>
</dbReference>